<reference evidence="3" key="1">
    <citation type="submission" date="2022-07" db="EMBL/GenBank/DDBJ databases">
        <title>Phylogenomic reconstructions and comparative analyses of Kickxellomycotina fungi.</title>
        <authorList>
            <person name="Reynolds N.K."/>
            <person name="Stajich J.E."/>
            <person name="Barry K."/>
            <person name="Grigoriev I.V."/>
            <person name="Crous P."/>
            <person name="Smith M.E."/>
        </authorList>
    </citation>
    <scope>NUCLEOTIDE SEQUENCE</scope>
    <source>
        <strain evidence="3">NRRL 1565</strain>
    </source>
</reference>
<organism evidence="3 4">
    <name type="scientific">Coemansia guatemalensis</name>
    <dbReference type="NCBI Taxonomy" id="2761395"/>
    <lineage>
        <taxon>Eukaryota</taxon>
        <taxon>Fungi</taxon>
        <taxon>Fungi incertae sedis</taxon>
        <taxon>Zoopagomycota</taxon>
        <taxon>Kickxellomycotina</taxon>
        <taxon>Kickxellomycetes</taxon>
        <taxon>Kickxellales</taxon>
        <taxon>Kickxellaceae</taxon>
        <taxon>Coemansia</taxon>
    </lineage>
</organism>
<evidence type="ECO:0008006" key="5">
    <source>
        <dbReference type="Google" id="ProtNLM"/>
    </source>
</evidence>
<keyword evidence="4" id="KW-1185">Reference proteome</keyword>
<evidence type="ECO:0000256" key="1">
    <source>
        <dbReference type="SAM" id="MobiDB-lite"/>
    </source>
</evidence>
<evidence type="ECO:0000256" key="2">
    <source>
        <dbReference type="SAM" id="Phobius"/>
    </source>
</evidence>
<evidence type="ECO:0000313" key="4">
    <source>
        <dbReference type="Proteomes" id="UP001140094"/>
    </source>
</evidence>
<dbReference type="AlphaFoldDB" id="A0A9W8LUU2"/>
<comment type="caution">
    <text evidence="3">The sequence shown here is derived from an EMBL/GenBank/DDBJ whole genome shotgun (WGS) entry which is preliminary data.</text>
</comment>
<dbReference type="SUPFAM" id="SSF117281">
    <property type="entry name" value="Kelch motif"/>
    <property type="match status" value="1"/>
</dbReference>
<feature type="region of interest" description="Disordered" evidence="1">
    <location>
        <begin position="471"/>
        <end position="493"/>
    </location>
</feature>
<protein>
    <recommendedName>
        <fullName evidence="5">Galactose oxidase</fullName>
    </recommendedName>
</protein>
<dbReference type="PANTHER" id="PTHR23244:SF471">
    <property type="entry name" value="GUANINE NUCLEOTIDE-BINDING PROTEIN SUBUNIT BETA 1-RELATED"/>
    <property type="match status" value="1"/>
</dbReference>
<dbReference type="Proteomes" id="UP001140094">
    <property type="component" value="Unassembled WGS sequence"/>
</dbReference>
<name>A0A9W8LUU2_9FUNG</name>
<keyword evidence="2" id="KW-1133">Transmembrane helix</keyword>
<dbReference type="PANTHER" id="PTHR23244">
    <property type="entry name" value="KELCH REPEAT DOMAIN"/>
    <property type="match status" value="1"/>
</dbReference>
<keyword evidence="2" id="KW-0812">Transmembrane</keyword>
<evidence type="ECO:0000313" key="3">
    <source>
        <dbReference type="EMBL" id="KAJ2804978.1"/>
    </source>
</evidence>
<dbReference type="Pfam" id="PF24681">
    <property type="entry name" value="Kelch_KLHDC2_KLHL20_DRC7"/>
    <property type="match status" value="1"/>
</dbReference>
<feature type="compositionally biased region" description="Polar residues" evidence="1">
    <location>
        <begin position="481"/>
        <end position="493"/>
    </location>
</feature>
<dbReference type="InterPro" id="IPR015915">
    <property type="entry name" value="Kelch-typ_b-propeller"/>
</dbReference>
<dbReference type="EMBL" id="JANBUO010000340">
    <property type="protein sequence ID" value="KAJ2804978.1"/>
    <property type="molecule type" value="Genomic_DNA"/>
</dbReference>
<keyword evidence="2" id="KW-0472">Membrane</keyword>
<feature type="region of interest" description="Disordered" evidence="1">
    <location>
        <begin position="559"/>
        <end position="620"/>
    </location>
</feature>
<gene>
    <name evidence="3" type="ORF">H4R20_002284</name>
</gene>
<proteinExistence type="predicted"/>
<feature type="transmembrane region" description="Helical" evidence="2">
    <location>
        <begin position="372"/>
        <end position="393"/>
    </location>
</feature>
<dbReference type="OrthoDB" id="1932706at2759"/>
<accession>A0A9W8LUU2</accession>
<sequence>MEVFDGKLCVFGGKYGGTGVNLTDFLLDYRCVDVTKDIDQANPDWKLQSSASMFAMPPLAQHSSVYDRVNHIIVPYGGQAPNTFTQANHLSVFCTLYQAWGASNAVDADIRRYLHTSVLQRRSGDMIIFGGTRDETTGHGDGSRYNKVNRMILDSTRHKSNNLAVNRRNANNITIGNVIVDNGDPTPDLLKGLTQHSSVLLNDTFMVILGGNVYLDDAAVMRPFEYVHLYDVDKMTWSRRNCTGDIPDARSVAAVSQHGHYIYLQGGVNVTTWSLFYDDLYQLNTLTWSWRKMPTENAPVPRYAHQMQTLGHYLIITHGYATFGNGDVGGDKDIYFYDLRKEAFVDKYSPDGISRFDLDTEWIVRRTGAANAIASLCYILTLLVSLIAGYYLIGELRELFSNRARPRPRRMSNRDGIRSLVESYTETLRPSSYFTDKFGRSSGDRRGSQDTEGVAGMAMFAGRKSIGSAKGLRTADGRVTDGSNGRSHTLSEGTSTVIESIPSQAQQQQQQSAIQQANMRRARILDEGPESSTYVSRKLTISTSVPTYRAHRINQRPTVRFSEYSDENDVVSHRTPSIRPADLEEPIELSAMHPDSDHESSDDDQVSLRVVNADDSNRQR</sequence>
<dbReference type="Gene3D" id="2.120.10.80">
    <property type="entry name" value="Kelch-type beta propeller"/>
    <property type="match status" value="2"/>
</dbReference>